<gene>
    <name evidence="5" type="ORF">OR16_24700</name>
</gene>
<organism evidence="5 6">
    <name type="scientific">Cupriavidus basilensis OR16</name>
    <dbReference type="NCBI Taxonomy" id="1127483"/>
    <lineage>
        <taxon>Bacteria</taxon>
        <taxon>Pseudomonadati</taxon>
        <taxon>Pseudomonadota</taxon>
        <taxon>Betaproteobacteria</taxon>
        <taxon>Burkholderiales</taxon>
        <taxon>Burkholderiaceae</taxon>
        <taxon>Cupriavidus</taxon>
    </lineage>
</organism>
<keyword evidence="2" id="KW-0238">DNA-binding</keyword>
<dbReference type="InterPro" id="IPR053142">
    <property type="entry name" value="PchR_regulatory_protein"/>
</dbReference>
<keyword evidence="3" id="KW-0804">Transcription</keyword>
<feature type="domain" description="HTH araC/xylS-type" evidence="4">
    <location>
        <begin position="187"/>
        <end position="284"/>
    </location>
</feature>
<evidence type="ECO:0000313" key="5">
    <source>
        <dbReference type="EMBL" id="EHP40570.1"/>
    </source>
</evidence>
<dbReference type="PANTHER" id="PTHR47893:SF1">
    <property type="entry name" value="REGULATORY PROTEIN PCHR"/>
    <property type="match status" value="1"/>
</dbReference>
<dbReference type="PROSITE" id="PS00041">
    <property type="entry name" value="HTH_ARAC_FAMILY_1"/>
    <property type="match status" value="1"/>
</dbReference>
<dbReference type="GO" id="GO:0003700">
    <property type="term" value="F:DNA-binding transcription factor activity"/>
    <property type="evidence" value="ECO:0007669"/>
    <property type="project" value="InterPro"/>
</dbReference>
<dbReference type="PATRIC" id="fig|1127483.3.peg.4937"/>
<dbReference type="InterPro" id="IPR018062">
    <property type="entry name" value="HTH_AraC-typ_CS"/>
</dbReference>
<evidence type="ECO:0000256" key="3">
    <source>
        <dbReference type="ARBA" id="ARBA00023163"/>
    </source>
</evidence>
<dbReference type="Pfam" id="PF12833">
    <property type="entry name" value="HTH_18"/>
    <property type="match status" value="1"/>
</dbReference>
<protein>
    <submittedName>
        <fullName evidence="5">AraC family transcriptional regulator</fullName>
    </submittedName>
</protein>
<comment type="caution">
    <text evidence="5">The sequence shown here is derived from an EMBL/GenBank/DDBJ whole genome shotgun (WGS) entry which is preliminary data.</text>
</comment>
<dbReference type="Proteomes" id="UP000005808">
    <property type="component" value="Unassembled WGS sequence"/>
</dbReference>
<proteinExistence type="predicted"/>
<dbReference type="SUPFAM" id="SSF46689">
    <property type="entry name" value="Homeodomain-like"/>
    <property type="match status" value="2"/>
</dbReference>
<dbReference type="AlphaFoldDB" id="H1SA21"/>
<dbReference type="EMBL" id="AHJE01000062">
    <property type="protein sequence ID" value="EHP40570.1"/>
    <property type="molecule type" value="Genomic_DNA"/>
</dbReference>
<evidence type="ECO:0000256" key="2">
    <source>
        <dbReference type="ARBA" id="ARBA00023125"/>
    </source>
</evidence>
<dbReference type="Gene3D" id="1.10.10.60">
    <property type="entry name" value="Homeodomain-like"/>
    <property type="match status" value="1"/>
</dbReference>
<dbReference type="PANTHER" id="PTHR47893">
    <property type="entry name" value="REGULATORY PROTEIN PCHR"/>
    <property type="match status" value="1"/>
</dbReference>
<dbReference type="InterPro" id="IPR018060">
    <property type="entry name" value="HTH_AraC"/>
</dbReference>
<dbReference type="InterPro" id="IPR020449">
    <property type="entry name" value="Tscrpt_reg_AraC-type_HTH"/>
</dbReference>
<dbReference type="InterPro" id="IPR009057">
    <property type="entry name" value="Homeodomain-like_sf"/>
</dbReference>
<accession>H1SA21</accession>
<sequence>MKFLRQVRWQSGDGIFMFGSELLASADAVLPNPIPEDGLLLGLTLFGEAQSGHVGQPQYDFAVPPNHCWALAARKGSLLEGRYAAGTCIAGFSFFLTRAWLLARDAGDDVMGQLLAYCGQLHPCKVPLMPALRSHAMRLLYSSYRGEMGRLFLAARAHDLLLGLIDSHRNNQGTPLLPALPGSQRMARAREILEFRLDDPPGLEELARLAGTSVSALRKDFKSAFGLPVAAYLRRRRLEQAHLCLERGLGVAQVARQCGYDSPANFATAFKRQFGYSPGNLRWR</sequence>
<evidence type="ECO:0000313" key="6">
    <source>
        <dbReference type="Proteomes" id="UP000005808"/>
    </source>
</evidence>
<dbReference type="SMART" id="SM00342">
    <property type="entry name" value="HTH_ARAC"/>
    <property type="match status" value="1"/>
</dbReference>
<name>H1SA21_9BURK</name>
<reference evidence="5 6" key="1">
    <citation type="journal article" date="2012" name="J. Bacteriol.">
        <title>De Novo Genome Project of Cupriavidus basilensis OR16.</title>
        <authorList>
            <person name="Cserhati M."/>
            <person name="Kriszt B."/>
            <person name="Szoboszlay S."/>
            <person name="Toth A."/>
            <person name="Szabo I."/>
            <person name="Tancsics A."/>
            <person name="Nagy I."/>
            <person name="Horvath B."/>
            <person name="Nagy I."/>
            <person name="Kukolya J."/>
        </authorList>
    </citation>
    <scope>NUCLEOTIDE SEQUENCE [LARGE SCALE GENOMIC DNA]</scope>
    <source>
        <strain evidence="5 6">OR16</strain>
    </source>
</reference>
<keyword evidence="1" id="KW-0805">Transcription regulation</keyword>
<dbReference type="PROSITE" id="PS01124">
    <property type="entry name" value="HTH_ARAC_FAMILY_2"/>
    <property type="match status" value="1"/>
</dbReference>
<evidence type="ECO:0000256" key="1">
    <source>
        <dbReference type="ARBA" id="ARBA00023015"/>
    </source>
</evidence>
<dbReference type="PRINTS" id="PR00032">
    <property type="entry name" value="HTHARAC"/>
</dbReference>
<evidence type="ECO:0000259" key="4">
    <source>
        <dbReference type="PROSITE" id="PS01124"/>
    </source>
</evidence>
<dbReference type="GO" id="GO:0043565">
    <property type="term" value="F:sequence-specific DNA binding"/>
    <property type="evidence" value="ECO:0007669"/>
    <property type="project" value="InterPro"/>
</dbReference>